<feature type="non-terminal residue" evidence="1">
    <location>
        <position position="1"/>
    </location>
</feature>
<reference evidence="1" key="1">
    <citation type="submission" date="2019-03" db="EMBL/GenBank/DDBJ databases">
        <title>Single cell metagenomics reveals metabolic interactions within the superorganism composed of flagellate Streblomastix strix and complex community of Bacteroidetes bacteria on its surface.</title>
        <authorList>
            <person name="Treitli S.C."/>
            <person name="Kolisko M."/>
            <person name="Husnik F."/>
            <person name="Keeling P."/>
            <person name="Hampl V."/>
        </authorList>
    </citation>
    <scope>NUCLEOTIDE SEQUENCE</scope>
    <source>
        <strain evidence="1">STM</strain>
    </source>
</reference>
<dbReference type="AlphaFoldDB" id="A0A5J4PNQ0"/>
<evidence type="ECO:0000313" key="1">
    <source>
        <dbReference type="EMBL" id="KAA6311236.1"/>
    </source>
</evidence>
<organism evidence="1">
    <name type="scientific">termite gut metagenome</name>
    <dbReference type="NCBI Taxonomy" id="433724"/>
    <lineage>
        <taxon>unclassified sequences</taxon>
        <taxon>metagenomes</taxon>
        <taxon>organismal metagenomes</taxon>
    </lineage>
</organism>
<proteinExistence type="predicted"/>
<dbReference type="EMBL" id="SNRY01007035">
    <property type="protein sequence ID" value="KAA6311236.1"/>
    <property type="molecule type" value="Genomic_DNA"/>
</dbReference>
<comment type="caution">
    <text evidence="1">The sequence shown here is derived from an EMBL/GenBank/DDBJ whole genome shotgun (WGS) entry which is preliminary data.</text>
</comment>
<accession>A0A5J4PNQ0</accession>
<sequence length="61" mass="6917">NDIVHDIQILIMKHIAIVIAGFNIEFEYKITMNRIDNQMDKCLNTGKPNPAKSKTNATMLS</sequence>
<name>A0A5J4PNQ0_9ZZZZ</name>
<protein>
    <submittedName>
        <fullName evidence="1">Uncharacterized protein</fullName>
    </submittedName>
</protein>
<gene>
    <name evidence="1" type="ORF">EZS27_037596</name>
</gene>